<dbReference type="Proteomes" id="UP000519439">
    <property type="component" value="Unassembled WGS sequence"/>
</dbReference>
<sequence length="62" mass="7381">MELEAIENELIDQIVKLRADRRRLDASVGYTEYNHIKETIEWRKALIRELIQKAGLTPERMN</sequence>
<evidence type="ECO:0000313" key="2">
    <source>
        <dbReference type="Proteomes" id="UP000519439"/>
    </source>
</evidence>
<dbReference type="AlphaFoldDB" id="A0A7W6N7B0"/>
<dbReference type="RefSeq" id="WP_027314946.1">
    <property type="nucleotide sequence ID" value="NZ_JACIDC010000002.1"/>
</dbReference>
<gene>
    <name evidence="1" type="ORF">GGR34_000758</name>
</gene>
<proteinExistence type="predicted"/>
<accession>A0A7W6N7B0</accession>
<evidence type="ECO:0000313" key="1">
    <source>
        <dbReference type="EMBL" id="MBB4039123.1"/>
    </source>
</evidence>
<protein>
    <submittedName>
        <fullName evidence="1">Uncharacterized protein</fullName>
    </submittedName>
</protein>
<dbReference type="EMBL" id="JACIDC010000002">
    <property type="protein sequence ID" value="MBB4039123.1"/>
    <property type="molecule type" value="Genomic_DNA"/>
</dbReference>
<comment type="caution">
    <text evidence="1">The sequence shown here is derived from an EMBL/GenBank/DDBJ whole genome shotgun (WGS) entry which is preliminary data.</text>
</comment>
<keyword evidence="2" id="KW-1185">Reference proteome</keyword>
<organism evidence="1 2">
    <name type="scientific">Microvirga flocculans</name>
    <dbReference type="NCBI Taxonomy" id="217168"/>
    <lineage>
        <taxon>Bacteria</taxon>
        <taxon>Pseudomonadati</taxon>
        <taxon>Pseudomonadota</taxon>
        <taxon>Alphaproteobacteria</taxon>
        <taxon>Hyphomicrobiales</taxon>
        <taxon>Methylobacteriaceae</taxon>
        <taxon>Microvirga</taxon>
    </lineage>
</organism>
<name>A0A7W6N7B0_9HYPH</name>
<reference evidence="1 2" key="1">
    <citation type="submission" date="2020-08" db="EMBL/GenBank/DDBJ databases">
        <title>Genomic Encyclopedia of Type Strains, Phase IV (KMG-IV): sequencing the most valuable type-strain genomes for metagenomic binning, comparative biology and taxonomic classification.</title>
        <authorList>
            <person name="Goeker M."/>
        </authorList>
    </citation>
    <scope>NUCLEOTIDE SEQUENCE [LARGE SCALE GENOMIC DNA]</scope>
    <source>
        <strain evidence="1 2">DSM 15743</strain>
    </source>
</reference>